<gene>
    <name evidence="4" type="ORF">GCM10009775_07420</name>
</gene>
<dbReference type="Gene3D" id="1.10.4100.10">
    <property type="entry name" value="2-methylcitrate dehydratase PrpD"/>
    <property type="match status" value="1"/>
</dbReference>
<evidence type="ECO:0000259" key="2">
    <source>
        <dbReference type="Pfam" id="PF03972"/>
    </source>
</evidence>
<dbReference type="Pfam" id="PF19305">
    <property type="entry name" value="MmgE_PrpD_C"/>
    <property type="match status" value="1"/>
</dbReference>
<dbReference type="RefSeq" id="WP_248145579.1">
    <property type="nucleotide sequence ID" value="NZ_BAAAOF010000002.1"/>
</dbReference>
<dbReference type="InterPro" id="IPR005656">
    <property type="entry name" value="MmgE_PrpD"/>
</dbReference>
<organism evidence="4 5">
    <name type="scientific">Microbacterium aoyamense</name>
    <dbReference type="NCBI Taxonomy" id="344166"/>
    <lineage>
        <taxon>Bacteria</taxon>
        <taxon>Bacillati</taxon>
        <taxon>Actinomycetota</taxon>
        <taxon>Actinomycetes</taxon>
        <taxon>Micrococcales</taxon>
        <taxon>Microbacteriaceae</taxon>
        <taxon>Microbacterium</taxon>
    </lineage>
</organism>
<dbReference type="PANTHER" id="PTHR16943">
    <property type="entry name" value="2-METHYLCITRATE DEHYDRATASE-RELATED"/>
    <property type="match status" value="1"/>
</dbReference>
<protein>
    <submittedName>
        <fullName evidence="4">MmgE/PrpD family protein</fullName>
    </submittedName>
</protein>
<dbReference type="InterPro" id="IPR042188">
    <property type="entry name" value="MmgE/PrpD_sf_2"/>
</dbReference>
<name>A0ABN2PBJ0_9MICO</name>
<dbReference type="SUPFAM" id="SSF103378">
    <property type="entry name" value="2-methylcitrate dehydratase PrpD"/>
    <property type="match status" value="1"/>
</dbReference>
<reference evidence="4 5" key="1">
    <citation type="journal article" date="2019" name="Int. J. Syst. Evol. Microbiol.">
        <title>The Global Catalogue of Microorganisms (GCM) 10K type strain sequencing project: providing services to taxonomists for standard genome sequencing and annotation.</title>
        <authorList>
            <consortium name="The Broad Institute Genomics Platform"/>
            <consortium name="The Broad Institute Genome Sequencing Center for Infectious Disease"/>
            <person name="Wu L."/>
            <person name="Ma J."/>
        </authorList>
    </citation>
    <scope>NUCLEOTIDE SEQUENCE [LARGE SCALE GENOMIC DNA]</scope>
    <source>
        <strain evidence="4 5">JCM 14900</strain>
    </source>
</reference>
<keyword evidence="5" id="KW-1185">Reference proteome</keyword>
<evidence type="ECO:0000313" key="5">
    <source>
        <dbReference type="Proteomes" id="UP001501343"/>
    </source>
</evidence>
<dbReference type="Pfam" id="PF03972">
    <property type="entry name" value="MmgE_PrpD_N"/>
    <property type="match status" value="1"/>
</dbReference>
<accession>A0ABN2PBJ0</accession>
<feature type="domain" description="MmgE/PrpD N-terminal" evidence="2">
    <location>
        <begin position="20"/>
        <end position="259"/>
    </location>
</feature>
<sequence length="472" mass="49960">MSGQGVVVHEDSPENGTAILAEFAAGLTFDDIPDRTVRFAKLLMLDNVGVALFGSTLPWSRLVQDMVEAEGARGVSTVFGSAERTSPALAALANAMAGHAFELDETHRDAGFHPGSMIWPTALAVAESRDAVSGKDLVTAAVAGYEVGCRVGMAGFPALFFRGFHPQGVVGPFAAAATAGRIIGLDARGMLDAIGVAGTQAAGLMAAQEGAMVKRLHSGRAAQSGVYGALLAERGFTGIQNVVEAGFGGFLSAISGAPTPDDLLRGLGETWETENNYYKPYATVASIQTSLDGLRSIMRDERLTEADIAHVDVGLGELTMVHCAWEYAAQGVTAAQMNLFYGLAAVALEGDAFIDQYREELLNDPRIIEFIGRISARTDDEIVRRGRAARHAAVVEVTTRDGARHRREIWHRRGTAENPPAEGDIEAKYDILAGRAIGDEAAAEVKAAIADIEKLDDLSAMLDPIRAARVQA</sequence>
<evidence type="ECO:0000313" key="4">
    <source>
        <dbReference type="EMBL" id="GAA1917512.1"/>
    </source>
</evidence>
<dbReference type="InterPro" id="IPR042183">
    <property type="entry name" value="MmgE/PrpD_sf_1"/>
</dbReference>
<dbReference type="PANTHER" id="PTHR16943:SF8">
    <property type="entry name" value="2-METHYLCITRATE DEHYDRATASE"/>
    <property type="match status" value="1"/>
</dbReference>
<dbReference type="InterPro" id="IPR036148">
    <property type="entry name" value="MmgE/PrpD_sf"/>
</dbReference>
<comment type="caution">
    <text evidence="4">The sequence shown here is derived from an EMBL/GenBank/DDBJ whole genome shotgun (WGS) entry which is preliminary data.</text>
</comment>
<comment type="similarity">
    <text evidence="1">Belongs to the PrpD family.</text>
</comment>
<dbReference type="Proteomes" id="UP001501343">
    <property type="component" value="Unassembled WGS sequence"/>
</dbReference>
<proteinExistence type="inferred from homology"/>
<evidence type="ECO:0000256" key="1">
    <source>
        <dbReference type="ARBA" id="ARBA00006174"/>
    </source>
</evidence>
<feature type="domain" description="MmgE/PrpD C-terminal" evidence="3">
    <location>
        <begin position="281"/>
        <end position="450"/>
    </location>
</feature>
<dbReference type="InterPro" id="IPR045337">
    <property type="entry name" value="MmgE_PrpD_C"/>
</dbReference>
<dbReference type="InterPro" id="IPR045336">
    <property type="entry name" value="MmgE_PrpD_N"/>
</dbReference>
<dbReference type="Gene3D" id="3.30.1330.120">
    <property type="entry name" value="2-methylcitrate dehydratase PrpD"/>
    <property type="match status" value="1"/>
</dbReference>
<dbReference type="EMBL" id="BAAAOF010000002">
    <property type="protein sequence ID" value="GAA1917512.1"/>
    <property type="molecule type" value="Genomic_DNA"/>
</dbReference>
<evidence type="ECO:0000259" key="3">
    <source>
        <dbReference type="Pfam" id="PF19305"/>
    </source>
</evidence>